<evidence type="ECO:0000313" key="11">
    <source>
        <dbReference type="EMBL" id="RUT08456.1"/>
    </source>
</evidence>
<keyword evidence="5" id="KW-0949">S-adenosyl-L-methionine</keyword>
<proteinExistence type="inferred from homology"/>
<evidence type="ECO:0000259" key="9">
    <source>
        <dbReference type="Pfam" id="PF02384"/>
    </source>
</evidence>
<name>A0A433VQS4_9CYAN</name>
<evidence type="ECO:0000256" key="4">
    <source>
        <dbReference type="ARBA" id="ARBA00022679"/>
    </source>
</evidence>
<comment type="caution">
    <text evidence="11">The sequence shown here is derived from an EMBL/GenBank/DDBJ whole genome shotgun (WGS) entry which is preliminary data.</text>
</comment>
<keyword evidence="6" id="KW-0680">Restriction system</keyword>
<dbReference type="AlphaFoldDB" id="A0A433VQS4"/>
<dbReference type="GO" id="GO:0009007">
    <property type="term" value="F:site-specific DNA-methyltransferase (adenine-specific) activity"/>
    <property type="evidence" value="ECO:0007669"/>
    <property type="project" value="UniProtKB-EC"/>
</dbReference>
<keyword evidence="4" id="KW-0808">Transferase</keyword>
<dbReference type="InterPro" id="IPR051537">
    <property type="entry name" value="DNA_Adenine_Mtase"/>
</dbReference>
<sequence length="513" mass="58215">MPRKILNEEILTLNLTYTGKITQQQLERHLWDAADILRGKIDSGDFKHYIFGLLFFKRLCDVWQEEYDERLKLYQDEELAKDPEEHRFHIPPGAFWDDIRKSSTNIGERLNIAFRAIEDANTRLRGVFQDVDFNNKERFPDAALELLLQHFSKYRLRNCDVEADVLGAAYEYLIAKFADDAGKKGGEFYTPKMVTRLIVTCLQPDEGMTTYDPTCGSGGMLLEVINYIKRLGKNPKSLQLYGQEMNLNTWAICEMNLFLHDIDDAFIVRGDTLREPKHLAAEGSKVLKTFDRVLANPPFSLKNWGDETWSKGDKFSRDTYGCPPKSYGDLAFVQHMIASLNPTGKLGVVLPHGILFRGGAEAKIRQGMLKDDLIEAVIGLAPNLFYGTGIPACVLIINKNKEVTRQGKVLFVSGAEEMVEGKNQNILSEANVTRLAKAFLAFNDEERFARVVGLDEIAKNDFNLNIARYVQTNEEEELIDVAEEVRVLKELMEARDKAEATMLGFLEELGYGS</sequence>
<accession>A0A433VQS4</accession>
<evidence type="ECO:0000256" key="3">
    <source>
        <dbReference type="ARBA" id="ARBA00022603"/>
    </source>
</evidence>
<evidence type="ECO:0000256" key="8">
    <source>
        <dbReference type="SAM" id="Coils"/>
    </source>
</evidence>
<dbReference type="Gene3D" id="1.20.1260.30">
    <property type="match status" value="1"/>
</dbReference>
<organism evidence="11 12">
    <name type="scientific">Dulcicalothrix desertica PCC 7102</name>
    <dbReference type="NCBI Taxonomy" id="232991"/>
    <lineage>
        <taxon>Bacteria</taxon>
        <taxon>Bacillati</taxon>
        <taxon>Cyanobacteriota</taxon>
        <taxon>Cyanophyceae</taxon>
        <taxon>Nostocales</taxon>
        <taxon>Calotrichaceae</taxon>
        <taxon>Dulcicalothrix</taxon>
    </lineage>
</organism>
<dbReference type="Pfam" id="PF12161">
    <property type="entry name" value="HsdM_N"/>
    <property type="match status" value="1"/>
</dbReference>
<dbReference type="PRINTS" id="PR00507">
    <property type="entry name" value="N12N6MTFRASE"/>
</dbReference>
<evidence type="ECO:0000256" key="6">
    <source>
        <dbReference type="ARBA" id="ARBA00022747"/>
    </source>
</evidence>
<keyword evidence="3" id="KW-0489">Methyltransferase</keyword>
<dbReference type="NCBIfam" id="TIGR00497">
    <property type="entry name" value="hsdM"/>
    <property type="match status" value="1"/>
</dbReference>
<dbReference type="GO" id="GO:0009307">
    <property type="term" value="P:DNA restriction-modification system"/>
    <property type="evidence" value="ECO:0007669"/>
    <property type="project" value="UniProtKB-KW"/>
</dbReference>
<dbReference type="GO" id="GO:0003677">
    <property type="term" value="F:DNA binding"/>
    <property type="evidence" value="ECO:0007669"/>
    <property type="project" value="InterPro"/>
</dbReference>
<gene>
    <name evidence="11" type="primary">hsdM</name>
    <name evidence="11" type="ORF">DSM106972_016240</name>
</gene>
<dbReference type="SUPFAM" id="SSF53335">
    <property type="entry name" value="S-adenosyl-L-methionine-dependent methyltransferases"/>
    <property type="match status" value="1"/>
</dbReference>
<dbReference type="RefSeq" id="WP_127080258.1">
    <property type="nucleotide sequence ID" value="NZ_RSCL01000003.1"/>
</dbReference>
<dbReference type="GO" id="GO:0008170">
    <property type="term" value="F:N-methyltransferase activity"/>
    <property type="evidence" value="ECO:0007669"/>
    <property type="project" value="InterPro"/>
</dbReference>
<evidence type="ECO:0000256" key="1">
    <source>
        <dbReference type="ARBA" id="ARBA00006594"/>
    </source>
</evidence>
<dbReference type="PANTHER" id="PTHR42933:SF3">
    <property type="entry name" value="TYPE I RESTRICTION ENZYME MJAVIII METHYLASE SUBUNIT"/>
    <property type="match status" value="1"/>
</dbReference>
<dbReference type="InterPro" id="IPR029063">
    <property type="entry name" value="SAM-dependent_MTases_sf"/>
</dbReference>
<dbReference type="PANTHER" id="PTHR42933">
    <property type="entry name" value="SLR6095 PROTEIN"/>
    <property type="match status" value="1"/>
</dbReference>
<feature type="coiled-coil region" evidence="8">
    <location>
        <begin position="481"/>
        <end position="508"/>
    </location>
</feature>
<dbReference type="OrthoDB" id="467945at2"/>
<evidence type="ECO:0000256" key="5">
    <source>
        <dbReference type="ARBA" id="ARBA00022691"/>
    </source>
</evidence>
<reference evidence="11" key="2">
    <citation type="journal article" date="2019" name="Genome Biol. Evol.">
        <title>Day and night: Metabolic profiles and evolutionary relationships of six axenic non-marine cyanobacteria.</title>
        <authorList>
            <person name="Will S.E."/>
            <person name="Henke P."/>
            <person name="Boedeker C."/>
            <person name="Huang S."/>
            <person name="Brinkmann H."/>
            <person name="Rohde M."/>
            <person name="Jarek M."/>
            <person name="Friedl T."/>
            <person name="Seufert S."/>
            <person name="Schumacher M."/>
            <person name="Overmann J."/>
            <person name="Neumann-Schaal M."/>
            <person name="Petersen J."/>
        </authorList>
    </citation>
    <scope>NUCLEOTIDE SEQUENCE [LARGE SCALE GENOMIC DNA]</scope>
    <source>
        <strain evidence="11">PCC 7102</strain>
    </source>
</reference>
<evidence type="ECO:0000256" key="7">
    <source>
        <dbReference type="ARBA" id="ARBA00047942"/>
    </source>
</evidence>
<dbReference type="InterPro" id="IPR022749">
    <property type="entry name" value="D12N6_MeTrfase_N"/>
</dbReference>
<keyword evidence="8" id="KW-0175">Coiled coil</keyword>
<dbReference type="GO" id="GO:0032259">
    <property type="term" value="P:methylation"/>
    <property type="evidence" value="ECO:0007669"/>
    <property type="project" value="UniProtKB-KW"/>
</dbReference>
<evidence type="ECO:0000256" key="2">
    <source>
        <dbReference type="ARBA" id="ARBA00011900"/>
    </source>
</evidence>
<feature type="domain" description="N6 adenine-specific DNA methyltransferase N-terminal" evidence="10">
    <location>
        <begin position="26"/>
        <end position="150"/>
    </location>
</feature>
<protein>
    <recommendedName>
        <fullName evidence="2">site-specific DNA-methyltransferase (adenine-specific)</fullName>
        <ecNumber evidence="2">2.1.1.72</ecNumber>
    </recommendedName>
</protein>
<dbReference type="EMBL" id="RSCL01000003">
    <property type="protein sequence ID" value="RUT08456.1"/>
    <property type="molecule type" value="Genomic_DNA"/>
</dbReference>
<dbReference type="InterPro" id="IPR004546">
    <property type="entry name" value="Restrct_endonuc_T1M"/>
</dbReference>
<evidence type="ECO:0000313" key="12">
    <source>
        <dbReference type="Proteomes" id="UP000271624"/>
    </source>
</evidence>
<dbReference type="InterPro" id="IPR038333">
    <property type="entry name" value="T1MK-like_N_sf"/>
</dbReference>
<comment type="similarity">
    <text evidence="1">Belongs to the N(4)/N(6)-methyltransferase family.</text>
</comment>
<dbReference type="InterPro" id="IPR003356">
    <property type="entry name" value="DNA_methylase_A-5"/>
</dbReference>
<dbReference type="Pfam" id="PF02384">
    <property type="entry name" value="N6_Mtase"/>
    <property type="match status" value="1"/>
</dbReference>
<keyword evidence="12" id="KW-1185">Reference proteome</keyword>
<dbReference type="Gene3D" id="3.40.50.150">
    <property type="entry name" value="Vaccinia Virus protein VP39"/>
    <property type="match status" value="1"/>
</dbReference>
<dbReference type="EC" id="2.1.1.72" evidence="2"/>
<feature type="domain" description="DNA methylase adenine-specific" evidence="9">
    <location>
        <begin position="163"/>
        <end position="477"/>
    </location>
</feature>
<evidence type="ECO:0000259" key="10">
    <source>
        <dbReference type="Pfam" id="PF12161"/>
    </source>
</evidence>
<reference evidence="11" key="1">
    <citation type="submission" date="2018-12" db="EMBL/GenBank/DDBJ databases">
        <authorList>
            <person name="Will S."/>
            <person name="Neumann-Schaal M."/>
            <person name="Henke P."/>
        </authorList>
    </citation>
    <scope>NUCLEOTIDE SEQUENCE</scope>
    <source>
        <strain evidence="11">PCC 7102</strain>
    </source>
</reference>
<dbReference type="Proteomes" id="UP000271624">
    <property type="component" value="Unassembled WGS sequence"/>
</dbReference>
<comment type="catalytic activity">
    <reaction evidence="7">
        <text>a 2'-deoxyadenosine in DNA + S-adenosyl-L-methionine = an N(6)-methyl-2'-deoxyadenosine in DNA + S-adenosyl-L-homocysteine + H(+)</text>
        <dbReference type="Rhea" id="RHEA:15197"/>
        <dbReference type="Rhea" id="RHEA-COMP:12418"/>
        <dbReference type="Rhea" id="RHEA-COMP:12419"/>
        <dbReference type="ChEBI" id="CHEBI:15378"/>
        <dbReference type="ChEBI" id="CHEBI:57856"/>
        <dbReference type="ChEBI" id="CHEBI:59789"/>
        <dbReference type="ChEBI" id="CHEBI:90615"/>
        <dbReference type="ChEBI" id="CHEBI:90616"/>
        <dbReference type="EC" id="2.1.1.72"/>
    </reaction>
</comment>